<reference evidence="2 3" key="1">
    <citation type="journal article" date="2012" name="J. Bacteriol.">
        <title>Complete Genome Sequence of Flavobacterium indicum GPSTA100-9T, Isolated from Warm Spring Water.</title>
        <authorList>
            <person name="Barbier P."/>
            <person name="Houel A."/>
            <person name="Loux V."/>
            <person name="Poulain J."/>
            <person name="Bernardet J.F."/>
            <person name="Touchon M."/>
            <person name="Duchaud E."/>
        </authorList>
    </citation>
    <scope>NUCLEOTIDE SEQUENCE [LARGE SCALE GENOMIC DNA]</scope>
    <source>
        <strain evidence="3">DSM 17447 / CIP 109464 / GPTSA100-9</strain>
    </source>
</reference>
<dbReference type="STRING" id="1094466.KQS_08325"/>
<keyword evidence="1" id="KW-0472">Membrane</keyword>
<dbReference type="Proteomes" id="UP000007599">
    <property type="component" value="Chromosome I"/>
</dbReference>
<name>H8XTM2_FLAIG</name>
<dbReference type="KEGG" id="fin:KQS_08325"/>
<dbReference type="OrthoDB" id="571893at2"/>
<keyword evidence="1" id="KW-0812">Transmembrane</keyword>
<evidence type="ECO:0000313" key="3">
    <source>
        <dbReference type="Proteomes" id="UP000007599"/>
    </source>
</evidence>
<accession>H8XTM2</accession>
<keyword evidence="3" id="KW-1185">Reference proteome</keyword>
<evidence type="ECO:0000313" key="2">
    <source>
        <dbReference type="EMBL" id="CCG53602.1"/>
    </source>
</evidence>
<feature type="transmembrane region" description="Helical" evidence="1">
    <location>
        <begin position="151"/>
        <end position="171"/>
    </location>
</feature>
<sequence length="186" mass="21123">MKRKITLGLSIWLLITLLLGGFEVFSILPRQFFGISVFVTVTTVTLLYFKNKNSKEFVDSISLKQIALVHIFRIIAGLLFLYYSDNLPEAFVSKASYGDIISGLLAILALLFNRKFLHYIFHLFGLIDLITALSIGTYFNIIGNSKMATIFYLPLILIPLFIVPILLVTHISSLKKLNQKNYNENI</sequence>
<feature type="transmembrane region" description="Helical" evidence="1">
    <location>
        <begin position="95"/>
        <end position="112"/>
    </location>
</feature>
<reference evidence="3" key="2">
    <citation type="submission" date="2012-03" db="EMBL/GenBank/DDBJ databases">
        <title>Complete genome sequence of Flavobacterium indicum GPTSA100-9T, isolated from warm spring water.</title>
        <authorList>
            <person name="Barbier P."/>
            <person name="Houel A."/>
            <person name="Loux V."/>
            <person name="Poulain J."/>
            <person name="Bernardet J.-F."/>
            <person name="Touchon M."/>
            <person name="Duchaud E."/>
        </authorList>
    </citation>
    <scope>NUCLEOTIDE SEQUENCE [LARGE SCALE GENOMIC DNA]</scope>
    <source>
        <strain evidence="3">DSM 17447 / CIP 109464 / GPTSA100-9</strain>
    </source>
</reference>
<keyword evidence="1" id="KW-1133">Transmembrane helix</keyword>
<dbReference type="PATRIC" id="fig|1094466.5.peg.1629"/>
<feature type="transmembrane region" description="Helical" evidence="1">
    <location>
        <begin position="31"/>
        <end position="49"/>
    </location>
</feature>
<evidence type="ECO:0000256" key="1">
    <source>
        <dbReference type="SAM" id="Phobius"/>
    </source>
</evidence>
<dbReference type="HOGENOM" id="CLU_1381495_0_0_10"/>
<feature type="transmembrane region" description="Helical" evidence="1">
    <location>
        <begin position="119"/>
        <end position="139"/>
    </location>
</feature>
<protein>
    <submittedName>
        <fullName evidence="2">Uncharacterized protein</fullName>
    </submittedName>
</protein>
<dbReference type="EMBL" id="HE774682">
    <property type="protein sequence ID" value="CCG53602.1"/>
    <property type="molecule type" value="Genomic_DNA"/>
</dbReference>
<organism evidence="2 3">
    <name type="scientific">Flavobacterium indicum (strain DSM 17447 / CIP 109464 / GPTSA100-9)</name>
    <dbReference type="NCBI Taxonomy" id="1094466"/>
    <lineage>
        <taxon>Bacteria</taxon>
        <taxon>Pseudomonadati</taxon>
        <taxon>Bacteroidota</taxon>
        <taxon>Flavobacteriia</taxon>
        <taxon>Flavobacteriales</taxon>
        <taxon>Flavobacteriaceae</taxon>
        <taxon>Flavobacterium</taxon>
    </lineage>
</organism>
<feature type="transmembrane region" description="Helical" evidence="1">
    <location>
        <begin position="61"/>
        <end position="83"/>
    </location>
</feature>
<gene>
    <name evidence="2" type="ordered locus">KQS_08325</name>
</gene>
<dbReference type="AlphaFoldDB" id="H8XTM2"/>
<dbReference type="eggNOG" id="ENOG5030PBA">
    <property type="taxonomic scope" value="Bacteria"/>
</dbReference>
<proteinExistence type="predicted"/>
<dbReference type="RefSeq" id="WP_014388721.1">
    <property type="nucleotide sequence ID" value="NC_017025.1"/>
</dbReference>